<protein>
    <submittedName>
        <fullName evidence="1">Uncharacterized protein</fullName>
    </submittedName>
</protein>
<dbReference type="EMBL" id="HACG01022881">
    <property type="protein sequence ID" value="CEK69746.1"/>
    <property type="molecule type" value="Transcribed_RNA"/>
</dbReference>
<organism evidence="1">
    <name type="scientific">Arion vulgaris</name>
    <dbReference type="NCBI Taxonomy" id="1028688"/>
    <lineage>
        <taxon>Eukaryota</taxon>
        <taxon>Metazoa</taxon>
        <taxon>Spiralia</taxon>
        <taxon>Lophotrochozoa</taxon>
        <taxon>Mollusca</taxon>
        <taxon>Gastropoda</taxon>
        <taxon>Heterobranchia</taxon>
        <taxon>Euthyneura</taxon>
        <taxon>Panpulmonata</taxon>
        <taxon>Eupulmonata</taxon>
        <taxon>Stylommatophora</taxon>
        <taxon>Helicina</taxon>
        <taxon>Arionoidea</taxon>
        <taxon>Arionidae</taxon>
        <taxon>Arion</taxon>
    </lineage>
</organism>
<accession>A0A0B6ZPG2</accession>
<proteinExistence type="predicted"/>
<gene>
    <name evidence="1" type="primary">ORF71412</name>
</gene>
<name>A0A0B6ZPG2_9EUPU</name>
<evidence type="ECO:0000313" key="1">
    <source>
        <dbReference type="EMBL" id="CEK69746.1"/>
    </source>
</evidence>
<sequence>MCIHANHSCDLLVICIAFSAPHVPSPTHASSDGKFIQLQFNRITIQQVVIYCSMSIHDQSIHF</sequence>
<dbReference type="AlphaFoldDB" id="A0A0B6ZPG2"/>
<reference evidence="1" key="1">
    <citation type="submission" date="2014-12" db="EMBL/GenBank/DDBJ databases">
        <title>Insight into the proteome of Arion vulgaris.</title>
        <authorList>
            <person name="Aradska J."/>
            <person name="Bulat T."/>
            <person name="Smidak R."/>
            <person name="Sarate P."/>
            <person name="Gangsoo J."/>
            <person name="Sialana F."/>
            <person name="Bilban M."/>
            <person name="Lubec G."/>
        </authorList>
    </citation>
    <scope>NUCLEOTIDE SEQUENCE</scope>
    <source>
        <tissue evidence="1">Skin</tissue>
    </source>
</reference>